<evidence type="ECO:0000256" key="8">
    <source>
        <dbReference type="RuleBase" id="RU365033"/>
    </source>
</evidence>
<gene>
    <name evidence="11" type="ORF">CEUTPL_LOCUS7662</name>
</gene>
<comment type="similarity">
    <text evidence="2 8">Belongs to the FAN1 family.</text>
</comment>
<comment type="subcellular location">
    <subcellularLocation>
        <location evidence="8">Nucleus</location>
    </subcellularLocation>
</comment>
<dbReference type="SMART" id="SM00990">
    <property type="entry name" value="VRR_NUC"/>
    <property type="match status" value="1"/>
</dbReference>
<keyword evidence="12" id="KW-1185">Reference proteome</keyword>
<dbReference type="EMBL" id="OU892280">
    <property type="protein sequence ID" value="CAG9767095.1"/>
    <property type="molecule type" value="Genomic_DNA"/>
</dbReference>
<feature type="domain" description="VRR-NUC" evidence="10">
    <location>
        <begin position="932"/>
        <end position="1048"/>
    </location>
</feature>
<evidence type="ECO:0000256" key="6">
    <source>
        <dbReference type="ARBA" id="ARBA00022842"/>
    </source>
</evidence>
<dbReference type="InterPro" id="IPR049132">
    <property type="entry name" value="FAN1-like_euk"/>
</dbReference>
<keyword evidence="7 8" id="KW-0464">Manganese</keyword>
<comment type="function">
    <text evidence="8">Nuclease required for the repair of DNA interstrand cross-links (ICL). Acts as a 5'-3' exonuclease that anchors at a cut end of DNA and cleaves DNA successively at every third nucleotide, allowing to excise an ICL from one strand through flanking incisions.</text>
</comment>
<dbReference type="GO" id="GO:0004528">
    <property type="term" value="F:phosphodiesterase I activity"/>
    <property type="evidence" value="ECO:0007669"/>
    <property type="project" value="UniProtKB-EC"/>
</dbReference>
<evidence type="ECO:0000256" key="4">
    <source>
        <dbReference type="ARBA" id="ARBA00022723"/>
    </source>
</evidence>
<dbReference type="GO" id="GO:0070336">
    <property type="term" value="F:flap-structured DNA binding"/>
    <property type="evidence" value="ECO:0007669"/>
    <property type="project" value="TreeGrafter"/>
</dbReference>
<keyword evidence="6 8" id="KW-0460">Magnesium</keyword>
<dbReference type="GO" id="GO:0046872">
    <property type="term" value="F:metal ion binding"/>
    <property type="evidence" value="ECO:0007669"/>
    <property type="project" value="UniProtKB-KW"/>
</dbReference>
<evidence type="ECO:0000256" key="9">
    <source>
        <dbReference type="SAM" id="MobiDB-lite"/>
    </source>
</evidence>
<dbReference type="InterPro" id="IPR033315">
    <property type="entry name" value="Fan1-like"/>
</dbReference>
<dbReference type="Pfam" id="PF08774">
    <property type="entry name" value="VRR_NUC"/>
    <property type="match status" value="1"/>
</dbReference>
<evidence type="ECO:0000256" key="7">
    <source>
        <dbReference type="ARBA" id="ARBA00023211"/>
    </source>
</evidence>
<feature type="region of interest" description="Disordered" evidence="9">
    <location>
        <begin position="45"/>
        <end position="67"/>
    </location>
</feature>
<dbReference type="GO" id="GO:0036297">
    <property type="term" value="P:interstrand cross-link repair"/>
    <property type="evidence" value="ECO:0007669"/>
    <property type="project" value="InterPro"/>
</dbReference>
<comment type="cofactor">
    <cofactor evidence="8">
        <name>Mg(2+)</name>
        <dbReference type="ChEBI" id="CHEBI:18420"/>
    </cofactor>
    <cofactor evidence="8">
        <name>Mn(2+)</name>
        <dbReference type="ChEBI" id="CHEBI:29035"/>
    </cofactor>
</comment>
<evidence type="ECO:0000256" key="1">
    <source>
        <dbReference type="ARBA" id="ARBA00000983"/>
    </source>
</evidence>
<organism evidence="11 12">
    <name type="scientific">Ceutorhynchus assimilis</name>
    <name type="common">cabbage seed weevil</name>
    <dbReference type="NCBI Taxonomy" id="467358"/>
    <lineage>
        <taxon>Eukaryota</taxon>
        <taxon>Metazoa</taxon>
        <taxon>Ecdysozoa</taxon>
        <taxon>Arthropoda</taxon>
        <taxon>Hexapoda</taxon>
        <taxon>Insecta</taxon>
        <taxon>Pterygota</taxon>
        <taxon>Neoptera</taxon>
        <taxon>Endopterygota</taxon>
        <taxon>Coleoptera</taxon>
        <taxon>Polyphaga</taxon>
        <taxon>Cucujiformia</taxon>
        <taxon>Curculionidae</taxon>
        <taxon>Ceutorhynchinae</taxon>
        <taxon>Ceutorhynchus</taxon>
    </lineage>
</organism>
<protein>
    <recommendedName>
        <fullName evidence="8">Fanconi-associated nuclease</fullName>
        <ecNumber evidence="8">3.1.4.1</ecNumber>
    </recommendedName>
</protein>
<accession>A0A9N9MU29</accession>
<keyword evidence="4 8" id="KW-0479">Metal-binding</keyword>
<feature type="compositionally biased region" description="Polar residues" evidence="9">
    <location>
        <begin position="58"/>
        <end position="67"/>
    </location>
</feature>
<dbReference type="Gene3D" id="3.40.1350.10">
    <property type="match status" value="1"/>
</dbReference>
<keyword evidence="3 8" id="KW-0540">Nuclease</keyword>
<dbReference type="PANTHER" id="PTHR15749">
    <property type="entry name" value="FANCONI-ASSOCIATED NUCLEASE 1"/>
    <property type="match status" value="1"/>
</dbReference>
<proteinExistence type="inferred from homology"/>
<evidence type="ECO:0000256" key="2">
    <source>
        <dbReference type="ARBA" id="ARBA00005533"/>
    </source>
</evidence>
<keyword evidence="8" id="KW-0227">DNA damage</keyword>
<evidence type="ECO:0000313" key="11">
    <source>
        <dbReference type="EMBL" id="CAG9767095.1"/>
    </source>
</evidence>
<dbReference type="InterPro" id="IPR014883">
    <property type="entry name" value="VRR_NUC"/>
</dbReference>
<keyword evidence="5 8" id="KW-0378">Hydrolase</keyword>
<dbReference type="GO" id="GO:0008409">
    <property type="term" value="F:5'-3' exonuclease activity"/>
    <property type="evidence" value="ECO:0007669"/>
    <property type="project" value="TreeGrafter"/>
</dbReference>
<dbReference type="EC" id="3.1.4.1" evidence="8"/>
<reference evidence="11" key="1">
    <citation type="submission" date="2022-01" db="EMBL/GenBank/DDBJ databases">
        <authorList>
            <person name="King R."/>
        </authorList>
    </citation>
    <scope>NUCLEOTIDE SEQUENCE</scope>
</reference>
<dbReference type="GO" id="GO:0017108">
    <property type="term" value="F:5'-flap endonuclease activity"/>
    <property type="evidence" value="ECO:0007669"/>
    <property type="project" value="TreeGrafter"/>
</dbReference>
<evidence type="ECO:0000256" key="3">
    <source>
        <dbReference type="ARBA" id="ARBA00022722"/>
    </source>
</evidence>
<dbReference type="CDD" id="cd22326">
    <property type="entry name" value="FAN1-like"/>
    <property type="match status" value="1"/>
</dbReference>
<dbReference type="OrthoDB" id="76364at2759"/>
<keyword evidence="8" id="KW-0234">DNA repair</keyword>
<name>A0A9N9MU29_9CUCU</name>
<sequence length="1050" mass="120372">MNSENKSPLKIKQLIAQLGLQPSKSVSKPENPMQHVPCEVEYPSPIVSSVRKRKSPTKTESSSSQKIRINTLDSSGDQIIDLTEISSSSSDTIIYEYNRDSGFDSFTLEKNTVTVLPEENLNQCDPNKVDNIQLSDDPLSPHTKCLNWISGPEPDKNSNNAPEATKMFLNKQKDLDNIPESSNDILTTPVSLSDESIQPQVTKDQPKICIIDVQKRTTNNVYLSNKSTKNHHQPKMSTTDVQKATTNSVNLSNKSAKQHEIFTAEPEISIKDVPETTTNSVKSLKKSIKNQHQQEIFITEPKISITTTTNTSQKVSNKSTKIVGATNNPISLPINSSPNTKLRKQTIVGKQLLIHPDQNQPQVSLKNTHTKYRQSTLSGRNNSIESTISNKKINKDQISSEISTISDIENIDQGKKRIVQAIKDLFNNFTSVKSLKNLLSPEESHLMHKFETMNENQQYIIIKMYTRKKIWYNVSKFCEMVHIEFIEEDFRSLCKQEFLEYFKPDPENIEENLEQLELAKIKKIVTDLNISSTDKTKKHMIKSILKKCNTQMTLTKKTFKDVLMEKITKTFGEVIRIKHNIIEAFNHFCLLAIFTNSAFEDIQDYLRYNNTILPEVPLAEDFPIFYSREKFLEYANAIQLKKQLENIIATPSSDQKLTAINELAKQAYNCLNNIGDYDDHENDPHLNRYTAAHVYRKLLSSCCDKLFAKKNEFSSQVKQWLEFLIIKFPSSRRLGKWYYTLIGLHIRHLQTIDHDTAARLLIEVLSQKTFCLGERTKYELELLGDSLKNNKTHQIIQDSKNKIAELIPSLIDISSIPVKRFSSKAIPSTSTGRKRMYTFKSDDGVTILNVETLALIEYKKDGYIAGDHSEGAHIHQLLMLYFWDIFYNVEELVECVFISKLQNAPLDIFSEYFYDNRKESIDKRLKEIDCEWPQEKLLEFGITNWEEHSHKWAVFGAINSVLLEKEMVKDLVEVIGRKVLAKIFQRLIKNLGETKSGMPDLLVWNTKTKTHKFVEVKGKNDKLAAHQILWLNYLQEAGANVEICYVDSTC</sequence>
<dbReference type="Proteomes" id="UP001152799">
    <property type="component" value="Chromosome 4"/>
</dbReference>
<evidence type="ECO:0000256" key="5">
    <source>
        <dbReference type="ARBA" id="ARBA00022801"/>
    </source>
</evidence>
<dbReference type="InterPro" id="IPR011856">
    <property type="entry name" value="tRNA_endonuc-like_dom_sf"/>
</dbReference>
<comment type="catalytic activity">
    <reaction evidence="1 8">
        <text>Hydrolytically removes 5'-nucleotides successively from the 3'-hydroxy termini of 3'-hydroxy-terminated oligonucleotides.</text>
        <dbReference type="EC" id="3.1.4.1"/>
    </reaction>
</comment>
<dbReference type="AlphaFoldDB" id="A0A9N9MU29"/>
<dbReference type="GO" id="GO:0005634">
    <property type="term" value="C:nucleus"/>
    <property type="evidence" value="ECO:0007669"/>
    <property type="project" value="UniProtKB-SubCell"/>
</dbReference>
<keyword evidence="8" id="KW-0539">Nucleus</keyword>
<evidence type="ECO:0000259" key="10">
    <source>
        <dbReference type="SMART" id="SM00990"/>
    </source>
</evidence>
<dbReference type="PANTHER" id="PTHR15749:SF4">
    <property type="entry name" value="FANCONI-ASSOCIATED NUCLEASE 1"/>
    <property type="match status" value="1"/>
</dbReference>
<evidence type="ECO:0000313" key="12">
    <source>
        <dbReference type="Proteomes" id="UP001152799"/>
    </source>
</evidence>